<keyword evidence="2" id="KW-1185">Reference proteome</keyword>
<reference evidence="1 2" key="1">
    <citation type="journal article" date="2024" name="Ann. Entomol. Soc. Am.">
        <title>Genomic analyses of the southern and eastern yellowjacket wasps (Hymenoptera: Vespidae) reveal evolutionary signatures of social life.</title>
        <authorList>
            <person name="Catto M.A."/>
            <person name="Caine P.B."/>
            <person name="Orr S.E."/>
            <person name="Hunt B.G."/>
            <person name="Goodisman M.A.D."/>
        </authorList>
    </citation>
    <scope>NUCLEOTIDE SEQUENCE [LARGE SCALE GENOMIC DNA]</scope>
    <source>
        <strain evidence="1">233</strain>
        <tissue evidence="1">Head and thorax</tissue>
    </source>
</reference>
<comment type="caution">
    <text evidence="1">The sequence shown here is derived from an EMBL/GenBank/DDBJ whole genome shotgun (WGS) entry which is preliminary data.</text>
</comment>
<proteinExistence type="predicted"/>
<dbReference type="Proteomes" id="UP001607302">
    <property type="component" value="Unassembled WGS sequence"/>
</dbReference>
<accession>A0ABD2BDR6</accession>
<gene>
    <name evidence="1" type="ORF">V1478_005304</name>
</gene>
<sequence>MIRSNKSPCTRVYILFEQFEITYLQEDINLSHKFLKFQSTAAASRRTIGELNNGLKALQDTDMLFKTASRHLECGEHKQALGAYLKMLILLDETLSLPIRDYHLCQQGVRLCMLALVDSKKIITNTKSGQSNVIKHIYTKNHRKPTVIELELTPIYLRGDKTSKKNYKKSLKIGEIPDNCEHVVVVGGGGGTWLGGGRMVCR</sequence>
<dbReference type="EMBL" id="JAUDFV010000110">
    <property type="protein sequence ID" value="KAL2730891.1"/>
    <property type="molecule type" value="Genomic_DNA"/>
</dbReference>
<dbReference type="AlphaFoldDB" id="A0ABD2BDR6"/>
<evidence type="ECO:0000313" key="1">
    <source>
        <dbReference type="EMBL" id="KAL2730891.1"/>
    </source>
</evidence>
<organism evidence="1 2">
    <name type="scientific">Vespula squamosa</name>
    <name type="common">Southern yellow jacket</name>
    <name type="synonym">Wasp</name>
    <dbReference type="NCBI Taxonomy" id="30214"/>
    <lineage>
        <taxon>Eukaryota</taxon>
        <taxon>Metazoa</taxon>
        <taxon>Ecdysozoa</taxon>
        <taxon>Arthropoda</taxon>
        <taxon>Hexapoda</taxon>
        <taxon>Insecta</taxon>
        <taxon>Pterygota</taxon>
        <taxon>Neoptera</taxon>
        <taxon>Endopterygota</taxon>
        <taxon>Hymenoptera</taxon>
        <taxon>Apocrita</taxon>
        <taxon>Aculeata</taxon>
        <taxon>Vespoidea</taxon>
        <taxon>Vespidae</taxon>
        <taxon>Vespinae</taxon>
        <taxon>Vespula</taxon>
    </lineage>
</organism>
<evidence type="ECO:0000313" key="2">
    <source>
        <dbReference type="Proteomes" id="UP001607302"/>
    </source>
</evidence>
<protein>
    <submittedName>
        <fullName evidence="1">SET and MYND domain-containing protein 4-like</fullName>
    </submittedName>
</protein>
<name>A0ABD2BDR6_VESSQ</name>